<protein>
    <submittedName>
        <fullName evidence="1">Uncharacterized protein</fullName>
    </submittedName>
</protein>
<evidence type="ECO:0000313" key="1">
    <source>
        <dbReference type="EMBL" id="JAD33287.1"/>
    </source>
</evidence>
<dbReference type="AlphaFoldDB" id="A0A0A8ZEH7"/>
<sequence length="36" mass="4195">MEVNESVRLVPIRCCDSHSYTKGENLNAIVYLKKKR</sequence>
<reference evidence="1" key="1">
    <citation type="submission" date="2014-09" db="EMBL/GenBank/DDBJ databases">
        <authorList>
            <person name="Magalhaes I.L.F."/>
            <person name="Oliveira U."/>
            <person name="Santos F.R."/>
            <person name="Vidigal T.H.D.A."/>
            <person name="Brescovit A.D."/>
            <person name="Santos A.J."/>
        </authorList>
    </citation>
    <scope>NUCLEOTIDE SEQUENCE</scope>
    <source>
        <tissue evidence="1">Shoot tissue taken approximately 20 cm above the soil surface</tissue>
    </source>
</reference>
<organism evidence="1">
    <name type="scientific">Arundo donax</name>
    <name type="common">Giant reed</name>
    <name type="synonym">Donax arundinaceus</name>
    <dbReference type="NCBI Taxonomy" id="35708"/>
    <lineage>
        <taxon>Eukaryota</taxon>
        <taxon>Viridiplantae</taxon>
        <taxon>Streptophyta</taxon>
        <taxon>Embryophyta</taxon>
        <taxon>Tracheophyta</taxon>
        <taxon>Spermatophyta</taxon>
        <taxon>Magnoliopsida</taxon>
        <taxon>Liliopsida</taxon>
        <taxon>Poales</taxon>
        <taxon>Poaceae</taxon>
        <taxon>PACMAD clade</taxon>
        <taxon>Arundinoideae</taxon>
        <taxon>Arundineae</taxon>
        <taxon>Arundo</taxon>
    </lineage>
</organism>
<proteinExistence type="predicted"/>
<name>A0A0A8ZEH7_ARUDO</name>
<reference evidence="1" key="2">
    <citation type="journal article" date="2015" name="Data Brief">
        <title>Shoot transcriptome of the giant reed, Arundo donax.</title>
        <authorList>
            <person name="Barrero R.A."/>
            <person name="Guerrero F.D."/>
            <person name="Moolhuijzen P."/>
            <person name="Goolsby J.A."/>
            <person name="Tidwell J."/>
            <person name="Bellgard S.E."/>
            <person name="Bellgard M.I."/>
        </authorList>
    </citation>
    <scope>NUCLEOTIDE SEQUENCE</scope>
    <source>
        <tissue evidence="1">Shoot tissue taken approximately 20 cm above the soil surface</tissue>
    </source>
</reference>
<accession>A0A0A8ZEH7</accession>
<dbReference type="EMBL" id="GBRH01264608">
    <property type="protein sequence ID" value="JAD33287.1"/>
    <property type="molecule type" value="Transcribed_RNA"/>
</dbReference>